<evidence type="ECO:0000256" key="3">
    <source>
        <dbReference type="ARBA" id="ARBA00022741"/>
    </source>
</evidence>
<evidence type="ECO:0000313" key="7">
    <source>
        <dbReference type="Proteomes" id="UP000596248"/>
    </source>
</evidence>
<dbReference type="NCBIfam" id="TIGR01727">
    <property type="entry name" value="oligo_HPY"/>
    <property type="match status" value="1"/>
</dbReference>
<accession>A0ABX7FY77</accession>
<keyword evidence="3" id="KW-0547">Nucleotide-binding</keyword>
<dbReference type="SUPFAM" id="SSF52540">
    <property type="entry name" value="P-loop containing nucleoside triphosphate hydrolases"/>
    <property type="match status" value="1"/>
</dbReference>
<feature type="domain" description="ABC transporter" evidence="5">
    <location>
        <begin position="22"/>
        <end position="270"/>
    </location>
</feature>
<dbReference type="PROSITE" id="PS00211">
    <property type="entry name" value="ABC_TRANSPORTER_1"/>
    <property type="match status" value="1"/>
</dbReference>
<keyword evidence="7" id="KW-1185">Reference proteome</keyword>
<proteinExistence type="inferred from homology"/>
<organism evidence="6 7">
    <name type="scientific">Brevibacillus choshinensis</name>
    <dbReference type="NCBI Taxonomy" id="54911"/>
    <lineage>
        <taxon>Bacteria</taxon>
        <taxon>Bacillati</taxon>
        <taxon>Bacillota</taxon>
        <taxon>Bacilli</taxon>
        <taxon>Bacillales</taxon>
        <taxon>Paenibacillaceae</taxon>
        <taxon>Brevibacillus</taxon>
    </lineage>
</organism>
<dbReference type="InterPro" id="IPR003439">
    <property type="entry name" value="ABC_transporter-like_ATP-bd"/>
</dbReference>
<gene>
    <name evidence="6" type="ORF">JNE38_25315</name>
</gene>
<comment type="similarity">
    <text evidence="1">Belongs to the ABC transporter superfamily.</text>
</comment>
<dbReference type="NCBIfam" id="NF008453">
    <property type="entry name" value="PRK11308.1"/>
    <property type="match status" value="1"/>
</dbReference>
<evidence type="ECO:0000256" key="4">
    <source>
        <dbReference type="ARBA" id="ARBA00022840"/>
    </source>
</evidence>
<evidence type="ECO:0000259" key="5">
    <source>
        <dbReference type="PROSITE" id="PS50893"/>
    </source>
</evidence>
<dbReference type="SMART" id="SM00382">
    <property type="entry name" value="AAA"/>
    <property type="match status" value="1"/>
</dbReference>
<dbReference type="Pfam" id="PF08352">
    <property type="entry name" value="oligo_HPY"/>
    <property type="match status" value="1"/>
</dbReference>
<dbReference type="InterPro" id="IPR027417">
    <property type="entry name" value="P-loop_NTPase"/>
</dbReference>
<dbReference type="EMBL" id="CP069127">
    <property type="protein sequence ID" value="QRG70775.1"/>
    <property type="molecule type" value="Genomic_DNA"/>
</dbReference>
<dbReference type="PANTHER" id="PTHR43776">
    <property type="entry name" value="TRANSPORT ATP-BINDING PROTEIN"/>
    <property type="match status" value="1"/>
</dbReference>
<reference evidence="6 7" key="1">
    <citation type="submission" date="2021-01" db="EMBL/GenBank/DDBJ databases">
        <title>Identification of strong promoters based on the transcriptome of Brevibacillus choshinensis.</title>
        <authorList>
            <person name="Yao D."/>
            <person name="Zhang K."/>
            <person name="Wu J."/>
        </authorList>
    </citation>
    <scope>NUCLEOTIDE SEQUENCE [LARGE SCALE GENOMIC DNA]</scope>
    <source>
        <strain evidence="6 7">HPD31-SP3</strain>
    </source>
</reference>
<dbReference type="InterPro" id="IPR003593">
    <property type="entry name" value="AAA+_ATPase"/>
</dbReference>
<name>A0ABX7FY77_BRECH</name>
<dbReference type="Pfam" id="PF00005">
    <property type="entry name" value="ABC_tran"/>
    <property type="match status" value="1"/>
</dbReference>
<protein>
    <submittedName>
        <fullName evidence="6">Dipeptide ABC transporter ATP-binding protein</fullName>
    </submittedName>
</protein>
<dbReference type="GO" id="GO:0005524">
    <property type="term" value="F:ATP binding"/>
    <property type="evidence" value="ECO:0007669"/>
    <property type="project" value="UniProtKB-KW"/>
</dbReference>
<dbReference type="InterPro" id="IPR017871">
    <property type="entry name" value="ABC_transporter-like_CS"/>
</dbReference>
<sequence length="335" mass="37402">MLAARREWGSRGEGPPLNKTLLEVKGLKKHFASKKGWFGSAEYVQAVNGISLTVHEGETLSIVGESGCGKSTTGRCLLRLLKPTSGEIWFRGKDLTKLTAKEMRAMRSQLQMVFQDPFATLNPKLTIRKILEEPLVAQQVPKEQRSSLIEETVRIVGLNVSHLDRYPHQFSGGQRQRIGIARALMLRPQLIVADEPVSALDVSIQSQILNLLQDLQEQFGMTYIFISHDLGVVEHISDRVAVMYLGEIVELSDKAALFQNPLHPYTRALISAIPVSDPDEKKERIILQGDLPSPANPPAGCRFHPRCQSCMDICRTEVPKETTVNGQMVRCHLYS</sequence>
<evidence type="ECO:0000256" key="2">
    <source>
        <dbReference type="ARBA" id="ARBA00022448"/>
    </source>
</evidence>
<dbReference type="Gene3D" id="3.40.50.300">
    <property type="entry name" value="P-loop containing nucleotide triphosphate hydrolases"/>
    <property type="match status" value="1"/>
</dbReference>
<dbReference type="Proteomes" id="UP000596248">
    <property type="component" value="Chromosome"/>
</dbReference>
<keyword evidence="4 6" id="KW-0067">ATP-binding</keyword>
<dbReference type="InterPro" id="IPR050319">
    <property type="entry name" value="ABC_transp_ATP-bind"/>
</dbReference>
<dbReference type="InterPro" id="IPR013563">
    <property type="entry name" value="Oligopep_ABC_C"/>
</dbReference>
<dbReference type="CDD" id="cd03257">
    <property type="entry name" value="ABC_NikE_OppD_transporters"/>
    <property type="match status" value="1"/>
</dbReference>
<evidence type="ECO:0000313" key="6">
    <source>
        <dbReference type="EMBL" id="QRG70775.1"/>
    </source>
</evidence>
<keyword evidence="2" id="KW-0813">Transport</keyword>
<dbReference type="PROSITE" id="PS50893">
    <property type="entry name" value="ABC_TRANSPORTER_2"/>
    <property type="match status" value="1"/>
</dbReference>
<evidence type="ECO:0000256" key="1">
    <source>
        <dbReference type="ARBA" id="ARBA00005417"/>
    </source>
</evidence>